<accession>A0A1G9W7H2</accession>
<organism evidence="2 5">
    <name type="scientific">Actinomyces ruminicola</name>
    <dbReference type="NCBI Taxonomy" id="332524"/>
    <lineage>
        <taxon>Bacteria</taxon>
        <taxon>Bacillati</taxon>
        <taxon>Actinomycetota</taxon>
        <taxon>Actinomycetes</taxon>
        <taxon>Actinomycetales</taxon>
        <taxon>Actinomycetaceae</taxon>
        <taxon>Actinomyces</taxon>
    </lineage>
</organism>
<dbReference type="Proteomes" id="UP000199671">
    <property type="component" value="Unassembled WGS sequence"/>
</dbReference>
<dbReference type="STRING" id="332524.SAMN04487766_10717"/>
<evidence type="ECO:0000313" key="5">
    <source>
        <dbReference type="Proteomes" id="UP000199671"/>
    </source>
</evidence>
<evidence type="ECO:0000313" key="4">
    <source>
        <dbReference type="Proteomes" id="UP000198541"/>
    </source>
</evidence>
<feature type="domain" description="SGNH hydrolase-type esterase" evidence="1">
    <location>
        <begin position="10"/>
        <end position="177"/>
    </location>
</feature>
<gene>
    <name evidence="2" type="ORF">SAMN04487766_10717</name>
    <name evidence="3" type="ORF">SAMN05216355_11144</name>
</gene>
<dbReference type="EMBL" id="FNHU01000007">
    <property type="protein sequence ID" value="SDM80156.1"/>
    <property type="molecule type" value="Genomic_DNA"/>
</dbReference>
<dbReference type="SUPFAM" id="SSF52266">
    <property type="entry name" value="SGNH hydrolase"/>
    <property type="match status" value="1"/>
</dbReference>
<sequence>MAMDDTSLCFIGDELVSGYGDARALGWTGRVMARTPRELGIMWNTLAVPGETTARLAERWQGEVARRTTTTGVNRLVIGLGVADVLAGVSHARSRLAIANVLDAATSEHRSCFVVGPPPLPNADPDGTAALSRAVGEVCQRRGIPYVETFEPLRNHDQWMTDVVSDGGGHPGQAGYGLLAWLVLHRGWYEWLGVPAPR</sequence>
<evidence type="ECO:0000313" key="3">
    <source>
        <dbReference type="EMBL" id="SDN71608.1"/>
    </source>
</evidence>
<dbReference type="AlphaFoldDB" id="A0A1G9W7H2"/>
<protein>
    <submittedName>
        <fullName evidence="2">Lysophospholipase L1</fullName>
    </submittedName>
</protein>
<dbReference type="EMBL" id="FNIM01000011">
    <property type="protein sequence ID" value="SDN71608.1"/>
    <property type="molecule type" value="Genomic_DNA"/>
</dbReference>
<dbReference type="Proteomes" id="UP000198541">
    <property type="component" value="Unassembled WGS sequence"/>
</dbReference>
<evidence type="ECO:0000313" key="2">
    <source>
        <dbReference type="EMBL" id="SDM80156.1"/>
    </source>
</evidence>
<dbReference type="InterPro" id="IPR036514">
    <property type="entry name" value="SGNH_hydro_sf"/>
</dbReference>
<proteinExistence type="predicted"/>
<reference evidence="2 5" key="2">
    <citation type="submission" date="2016-10" db="EMBL/GenBank/DDBJ databases">
        <authorList>
            <person name="de Groot N.N."/>
        </authorList>
    </citation>
    <scope>NUCLEOTIDE SEQUENCE [LARGE SCALE GENOMIC DNA]</scope>
    <source>
        <strain evidence="3">DSM 27982</strain>
        <strain evidence="2 5">KPR-7B</strain>
    </source>
</reference>
<dbReference type="InterPro" id="IPR013830">
    <property type="entry name" value="SGNH_hydro"/>
</dbReference>
<name>A0A1G9W7H2_9ACTO</name>
<dbReference type="Gene3D" id="3.40.50.1110">
    <property type="entry name" value="SGNH hydrolase"/>
    <property type="match status" value="1"/>
</dbReference>
<keyword evidence="4" id="KW-1185">Reference proteome</keyword>
<dbReference type="Pfam" id="PF13472">
    <property type="entry name" value="Lipase_GDSL_2"/>
    <property type="match status" value="1"/>
</dbReference>
<reference evidence="4" key="1">
    <citation type="submission" date="2016-10" db="EMBL/GenBank/DDBJ databases">
        <authorList>
            <person name="Varghese N."/>
            <person name="Submissions S."/>
        </authorList>
    </citation>
    <scope>NUCLEOTIDE SEQUENCE [LARGE SCALE GENOMIC DNA]</scope>
    <source>
        <strain evidence="4">DSM 27982</strain>
    </source>
</reference>
<evidence type="ECO:0000259" key="1">
    <source>
        <dbReference type="Pfam" id="PF13472"/>
    </source>
</evidence>